<dbReference type="Proteomes" id="UP001568894">
    <property type="component" value="Unassembled WGS sequence"/>
</dbReference>
<dbReference type="Gene3D" id="1.25.40.10">
    <property type="entry name" value="Tetratricopeptide repeat domain"/>
    <property type="match status" value="1"/>
</dbReference>
<protein>
    <submittedName>
        <fullName evidence="1">Tetratricopeptide repeat protein</fullName>
    </submittedName>
</protein>
<gene>
    <name evidence="1" type="ORF">QO192_09265</name>
</gene>
<evidence type="ECO:0000313" key="2">
    <source>
        <dbReference type="Proteomes" id="UP001568894"/>
    </source>
</evidence>
<sequence>MKKIIVIMLISIFCPKVQAQQDGYWDKDRAITQELIVSAGERVIFKADDFPIGATELIYRITLLDDNQQLATSLVSLLKAIPDPTGINQGSAGAVFLMSKISGQDKCKYAIFTANDVASTYLKTGKTDQACFVQNKPLSKEAKRLSIEKSLCVQGLKNGLYFGFQSSNWIMKQKIVLEIVPWIDSKLNRGWTLENRKTVINQCKTSALARRMADSDDFCICVEEKIQKKFKYQEFQKLLAIEQAKNYKDFGAICFAETGGSKALIDGYRTKASVFEKKADYRNAIAQYNLIINDNKATAADFSAVGFDLIVTKQYVKAIKFLKEGESLDDTNLAIKLNLAHAYLLNNDFRSARNLYKEYFNQNISDTISWVEKTKADFELFKKLGLPSEDFEKILKLMK</sequence>
<evidence type="ECO:0000313" key="1">
    <source>
        <dbReference type="EMBL" id="MEZ7515465.1"/>
    </source>
</evidence>
<keyword evidence="2" id="KW-1185">Reference proteome</keyword>
<dbReference type="SUPFAM" id="SSF48452">
    <property type="entry name" value="TPR-like"/>
    <property type="match status" value="1"/>
</dbReference>
<accession>A0ABV4KFJ8</accession>
<organism evidence="1 2">
    <name type="scientific">Flavobacterium frigidarium</name>
    <dbReference type="NCBI Taxonomy" id="99286"/>
    <lineage>
        <taxon>Bacteria</taxon>
        <taxon>Pseudomonadati</taxon>
        <taxon>Bacteroidota</taxon>
        <taxon>Flavobacteriia</taxon>
        <taxon>Flavobacteriales</taxon>
        <taxon>Flavobacteriaceae</taxon>
        <taxon>Flavobacterium</taxon>
    </lineage>
</organism>
<dbReference type="RefSeq" id="WP_371569902.1">
    <property type="nucleotide sequence ID" value="NZ_JASMRN010000006.1"/>
</dbReference>
<reference evidence="1 2" key="1">
    <citation type="submission" date="2023-05" db="EMBL/GenBank/DDBJ databases">
        <title>Adaptations of aquatic viruses from atmosphere-close ecosystems of the Central Arctic Ocean.</title>
        <authorList>
            <person name="Rahlff J."/>
            <person name="Holmfeldt K."/>
        </authorList>
    </citation>
    <scope>NUCLEOTIDE SEQUENCE [LARGE SCALE GENOMIC DNA]</scope>
    <source>
        <strain evidence="1 2">Arc14</strain>
    </source>
</reference>
<dbReference type="InterPro" id="IPR011990">
    <property type="entry name" value="TPR-like_helical_dom_sf"/>
</dbReference>
<dbReference type="Pfam" id="PF14559">
    <property type="entry name" value="TPR_19"/>
    <property type="match status" value="1"/>
</dbReference>
<dbReference type="EMBL" id="JASMRN010000006">
    <property type="protein sequence ID" value="MEZ7515465.1"/>
    <property type="molecule type" value="Genomic_DNA"/>
</dbReference>
<proteinExistence type="predicted"/>
<comment type="caution">
    <text evidence="1">The sequence shown here is derived from an EMBL/GenBank/DDBJ whole genome shotgun (WGS) entry which is preliminary data.</text>
</comment>
<name>A0ABV4KFJ8_9FLAO</name>